<evidence type="ECO:0000256" key="1">
    <source>
        <dbReference type="SAM" id="MobiDB-lite"/>
    </source>
</evidence>
<evidence type="ECO:0008006" key="4">
    <source>
        <dbReference type="Google" id="ProtNLM"/>
    </source>
</evidence>
<keyword evidence="3" id="KW-1185">Reference proteome</keyword>
<name>A0ABT6R9A3_9BACT</name>
<reference evidence="2 3" key="1">
    <citation type="submission" date="2023-05" db="EMBL/GenBank/DDBJ databases">
        <title>Genome sequence of Pinibacter sp. MAH-24.</title>
        <authorList>
            <person name="Huq M.A."/>
        </authorList>
    </citation>
    <scope>NUCLEOTIDE SEQUENCE [LARGE SCALE GENOMIC DNA]</scope>
    <source>
        <strain evidence="2 3">MAH-24</strain>
    </source>
</reference>
<gene>
    <name evidence="2" type="ORF">QJ048_05100</name>
</gene>
<dbReference type="EMBL" id="JASBRG010000003">
    <property type="protein sequence ID" value="MDI3319137.1"/>
    <property type="molecule type" value="Genomic_DNA"/>
</dbReference>
<accession>A0ABT6R9A3</accession>
<organism evidence="2 3">
    <name type="scientific">Pinibacter soli</name>
    <dbReference type="NCBI Taxonomy" id="3044211"/>
    <lineage>
        <taxon>Bacteria</taxon>
        <taxon>Pseudomonadati</taxon>
        <taxon>Bacteroidota</taxon>
        <taxon>Chitinophagia</taxon>
        <taxon>Chitinophagales</taxon>
        <taxon>Chitinophagaceae</taxon>
        <taxon>Pinibacter</taxon>
    </lineage>
</organism>
<evidence type="ECO:0000313" key="2">
    <source>
        <dbReference type="EMBL" id="MDI3319137.1"/>
    </source>
</evidence>
<proteinExistence type="predicted"/>
<dbReference type="RefSeq" id="WP_282333252.1">
    <property type="nucleotide sequence ID" value="NZ_JASBRG010000003.1"/>
</dbReference>
<dbReference type="Proteomes" id="UP001226434">
    <property type="component" value="Unassembled WGS sequence"/>
</dbReference>
<evidence type="ECO:0000313" key="3">
    <source>
        <dbReference type="Proteomes" id="UP001226434"/>
    </source>
</evidence>
<comment type="caution">
    <text evidence="2">The sequence shown here is derived from an EMBL/GenBank/DDBJ whole genome shotgun (WGS) entry which is preliminary data.</text>
</comment>
<sequence>MIKPGDSKYIRDFQDLLEVVKATTPIDLHESIGDKNKRIKYLLSNYEAFCNYYYHLYCFAPFAHFHKNIQPDVYDCPNNIFLEQWSRGFAKSTHFGLFLPSFIKFNGQLNGMMVGSHNEDMAADKLADLQANFQNNQRIKNDFGEQYSYGNWEDGAFKTKDDVGFYAFGKKQNPRGTKFTWKRPNYGLVDDLNDDVQIKNRDIALADKKWVIDSFKPALWTRKWWLVVAQNKYHDNTVTAIIEEDEALKKKVHQVNILDEDGNSNWPESPDFTKELIADLEETEGAGFTRERMNTPFEEGKEFLAEWMNNWVDCSQIKYPSGVLVHYLDPSYKATDKSDFKAWVLLGKSGKYYDIIDCWIRKATSKKMWEHAFEVDEEYNSYTIKHAMEANFIQDVVHGKELERVEEDKNRSLRCLFDKRSKGDKYERMVTMQPLFERGKIRFNLNKKTSPDMKLLRAQTLSIEKGSRVNDDGPDALEGAIWMADQAEKPHQPPRSGKYKKKNQRAM</sequence>
<protein>
    <recommendedName>
        <fullName evidence="4">Terminase</fullName>
    </recommendedName>
</protein>
<feature type="region of interest" description="Disordered" evidence="1">
    <location>
        <begin position="466"/>
        <end position="507"/>
    </location>
</feature>
<feature type="compositionally biased region" description="Basic residues" evidence="1">
    <location>
        <begin position="497"/>
        <end position="507"/>
    </location>
</feature>